<evidence type="ECO:0000313" key="1">
    <source>
        <dbReference type="EMBL" id="GIY85649.1"/>
    </source>
</evidence>
<comment type="caution">
    <text evidence="1">The sequence shown here is derived from an EMBL/GenBank/DDBJ whole genome shotgun (WGS) entry which is preliminary data.</text>
</comment>
<dbReference type="Proteomes" id="UP001054945">
    <property type="component" value="Unassembled WGS sequence"/>
</dbReference>
<protein>
    <submittedName>
        <fullName evidence="1">Uncharacterized protein</fullName>
    </submittedName>
</protein>
<dbReference type="AlphaFoldDB" id="A0AAV4WV38"/>
<sequence>MNEIYKYLARVSTLTLSSYTRVSTLTLSSYTRVSTLTLSSYTRVSALILSSYTRVSALILSYTRVSALILSSYTRVSTIILSSYTHVRCAGRGRFVLMIISDCSAVGFGHSDAFGKHEDLSQTDRGQRRSITESILFSVSLARRLFTVSLVDKQRC</sequence>
<accession>A0AAV4WV38</accession>
<name>A0AAV4WV38_CAEEX</name>
<reference evidence="1 2" key="1">
    <citation type="submission" date="2021-06" db="EMBL/GenBank/DDBJ databases">
        <title>Caerostris extrusa draft genome.</title>
        <authorList>
            <person name="Kono N."/>
            <person name="Arakawa K."/>
        </authorList>
    </citation>
    <scope>NUCLEOTIDE SEQUENCE [LARGE SCALE GENOMIC DNA]</scope>
</reference>
<organism evidence="1 2">
    <name type="scientific">Caerostris extrusa</name>
    <name type="common">Bark spider</name>
    <name type="synonym">Caerostris bankana</name>
    <dbReference type="NCBI Taxonomy" id="172846"/>
    <lineage>
        <taxon>Eukaryota</taxon>
        <taxon>Metazoa</taxon>
        <taxon>Ecdysozoa</taxon>
        <taxon>Arthropoda</taxon>
        <taxon>Chelicerata</taxon>
        <taxon>Arachnida</taxon>
        <taxon>Araneae</taxon>
        <taxon>Araneomorphae</taxon>
        <taxon>Entelegynae</taxon>
        <taxon>Araneoidea</taxon>
        <taxon>Araneidae</taxon>
        <taxon>Caerostris</taxon>
    </lineage>
</organism>
<gene>
    <name evidence="1" type="ORF">CEXT_651921</name>
</gene>
<dbReference type="EMBL" id="BPLR01016672">
    <property type="protein sequence ID" value="GIY85649.1"/>
    <property type="molecule type" value="Genomic_DNA"/>
</dbReference>
<evidence type="ECO:0000313" key="2">
    <source>
        <dbReference type="Proteomes" id="UP001054945"/>
    </source>
</evidence>
<keyword evidence="2" id="KW-1185">Reference proteome</keyword>
<proteinExistence type="predicted"/>